<organism evidence="2 3">
    <name type="scientific">Mortierella alpina</name>
    <name type="common">Oleaginous fungus</name>
    <name type="synonym">Mortierella renispora</name>
    <dbReference type="NCBI Taxonomy" id="64518"/>
    <lineage>
        <taxon>Eukaryota</taxon>
        <taxon>Fungi</taxon>
        <taxon>Fungi incertae sedis</taxon>
        <taxon>Mucoromycota</taxon>
        <taxon>Mortierellomycotina</taxon>
        <taxon>Mortierellomycetes</taxon>
        <taxon>Mortierellales</taxon>
        <taxon>Mortierellaceae</taxon>
        <taxon>Mortierella</taxon>
    </lineage>
</organism>
<dbReference type="EMBL" id="JAIFTL010000604">
    <property type="protein sequence ID" value="KAG9319129.1"/>
    <property type="molecule type" value="Genomic_DNA"/>
</dbReference>
<evidence type="ECO:0000313" key="3">
    <source>
        <dbReference type="Proteomes" id="UP000717515"/>
    </source>
</evidence>
<protein>
    <submittedName>
        <fullName evidence="2">Uncharacterized protein</fullName>
    </submittedName>
</protein>
<sequence>MSKVKTSKTKETAVKDTQAVDIDEIAEYQEGRYVSACEAIWRIFAFLMHAHAPSIVRLQVHLPEEHQVQFRSTDTANAVMAKVPETTLTAWFKLHRQELGASQATQPFHVEIQVTSKRKRAGPTSDVTSKRVRRSDPCSSLESDPLHSATTTKITGKRKREPTEDAPGDSARTDPPEVAARDLLYSDICQHYRFQTRGPERLWKCRARDVGKSIGRMYFVPPTDEERFCLRLLLLKIPGATSFEHLRTVNGVEHETFKKSCLALDLLKGDDEWMDCLNEAKLSQMGPQLRHFFAMILITGSPSKPDVLWEIFAHDLSEDILYRLKDVRPLDCTPVAWQLAQEQKAKSMALFKINEILQSHNSSVSKFLQLPEGFMEDTAVFARNQDAEHEIMQQGFVARSLADVDKLNPGQAAA</sequence>
<feature type="compositionally biased region" description="Polar residues" evidence="1">
    <location>
        <begin position="137"/>
        <end position="154"/>
    </location>
</feature>
<accession>A0A9P7ZWB6</accession>
<proteinExistence type="predicted"/>
<dbReference type="PANTHER" id="PTHR10492">
    <property type="match status" value="1"/>
</dbReference>
<evidence type="ECO:0000313" key="2">
    <source>
        <dbReference type="EMBL" id="KAG9319129.1"/>
    </source>
</evidence>
<dbReference type="AlphaFoldDB" id="A0A9P7ZWB6"/>
<dbReference type="Proteomes" id="UP000717515">
    <property type="component" value="Unassembled WGS sequence"/>
</dbReference>
<name>A0A9P7ZWB6_MORAP</name>
<comment type="caution">
    <text evidence="2">The sequence shown here is derived from an EMBL/GenBank/DDBJ whole genome shotgun (WGS) entry which is preliminary data.</text>
</comment>
<evidence type="ECO:0000256" key="1">
    <source>
        <dbReference type="SAM" id="MobiDB-lite"/>
    </source>
</evidence>
<reference evidence="2" key="1">
    <citation type="submission" date="2021-07" db="EMBL/GenBank/DDBJ databases">
        <title>Draft genome of Mortierella alpina, strain LL118, isolated from an aspen leaf litter sample.</title>
        <authorList>
            <person name="Yang S."/>
            <person name="Vinatzer B.A."/>
        </authorList>
    </citation>
    <scope>NUCLEOTIDE SEQUENCE</scope>
    <source>
        <strain evidence="2">LL118</strain>
    </source>
</reference>
<gene>
    <name evidence="2" type="ORF">KVV02_006666</name>
</gene>
<feature type="region of interest" description="Disordered" evidence="1">
    <location>
        <begin position="112"/>
        <end position="175"/>
    </location>
</feature>